<keyword evidence="3" id="KW-1185">Reference proteome</keyword>
<feature type="region of interest" description="Disordered" evidence="1">
    <location>
        <begin position="1"/>
        <end position="27"/>
    </location>
</feature>
<proteinExistence type="predicted"/>
<dbReference type="Gene3D" id="3.40.50.410">
    <property type="entry name" value="von Willebrand factor, type A domain"/>
    <property type="match status" value="1"/>
</dbReference>
<accession>A0A9N8DG39</accession>
<evidence type="ECO:0000256" key="1">
    <source>
        <dbReference type="SAM" id="MobiDB-lite"/>
    </source>
</evidence>
<dbReference type="EMBL" id="CAICTM010000127">
    <property type="protein sequence ID" value="CAB9502117.1"/>
    <property type="molecule type" value="Genomic_DNA"/>
</dbReference>
<name>A0A9N8DG39_9STRA</name>
<comment type="caution">
    <text evidence="2">The sequence shown here is derived from an EMBL/GenBank/DDBJ whole genome shotgun (WGS) entry which is preliminary data.</text>
</comment>
<dbReference type="OrthoDB" id="36719at2759"/>
<evidence type="ECO:0000313" key="2">
    <source>
        <dbReference type="EMBL" id="CAB9502117.1"/>
    </source>
</evidence>
<dbReference type="Proteomes" id="UP001153069">
    <property type="component" value="Unassembled WGS sequence"/>
</dbReference>
<evidence type="ECO:0000313" key="3">
    <source>
        <dbReference type="Proteomes" id="UP001153069"/>
    </source>
</evidence>
<sequence>MNPQYSAAPQPMNPQYSATPQPLNNGNYPTATASMIPVTTGMSSGGGGGPAPKKYIKINGVTKLNPEYRRWKESQGVPATTVASPSIALPIVSSMEDHEKLNAASIAAGGKEVPLAESTNATIEMMQEPEICMEAGMRPDEMVDQLGAVLNKYEAPMGLMNKLMLLTEFEVLEFMVDDSGSMTIVSDTVAANGRPQTRWQEAQRRLKEMMEILGHVPFNEIQICFLNRPERLSLRRNGRNPQTFLADAYRQIDQAFARGPTGSTPFLERLRESFQRFGPNRNVARYFFGDGQPNGGNPAKAEIVRLLLQRPNPEGNPMTFLSCTGDDAQVEWMKDAEEIVPFCAECDDFKDEAAEVYRDQGVALPFSFGFYLICTLVAAMNPDDLDAMDESVPFTKMTLDNLLGIEHNEESYRHYFQHFVSAQRARKVELDDFGRPKRTDQLKKNANWEACYQDFLRAPLASQIPAVQQFKRQLME</sequence>
<organism evidence="2 3">
    <name type="scientific">Seminavis robusta</name>
    <dbReference type="NCBI Taxonomy" id="568900"/>
    <lineage>
        <taxon>Eukaryota</taxon>
        <taxon>Sar</taxon>
        <taxon>Stramenopiles</taxon>
        <taxon>Ochrophyta</taxon>
        <taxon>Bacillariophyta</taxon>
        <taxon>Bacillariophyceae</taxon>
        <taxon>Bacillariophycidae</taxon>
        <taxon>Naviculales</taxon>
        <taxon>Naviculaceae</taxon>
        <taxon>Seminavis</taxon>
    </lineage>
</organism>
<dbReference type="AlphaFoldDB" id="A0A9N8DG39"/>
<gene>
    <name evidence="2" type="ORF">SEMRO_128_G061090.1</name>
</gene>
<dbReference type="SUPFAM" id="SSF53300">
    <property type="entry name" value="vWA-like"/>
    <property type="match status" value="1"/>
</dbReference>
<dbReference type="InterPro" id="IPR036465">
    <property type="entry name" value="vWFA_dom_sf"/>
</dbReference>
<protein>
    <submittedName>
        <fullName evidence="2">Uncharacterized protein</fullName>
    </submittedName>
</protein>
<reference evidence="2" key="1">
    <citation type="submission" date="2020-06" db="EMBL/GenBank/DDBJ databases">
        <authorList>
            <consortium name="Plant Systems Biology data submission"/>
        </authorList>
    </citation>
    <scope>NUCLEOTIDE SEQUENCE</scope>
    <source>
        <strain evidence="2">D6</strain>
    </source>
</reference>